<dbReference type="PRINTS" id="PR00131">
    <property type="entry name" value="GLHYDRLASE1"/>
</dbReference>
<sequence>MMKATQRGEIGIVIGSESFEPYSSKSEDVAAAERLTDFLIGWILDPVVYGDYPKIMRDLVGNRLPNFTEDEKNMVAGSTDFIGINYYTSHFAKHETNKTNISLTDNYDALGRSDDFNAEGKTLGYLVRQSFQKSVVGIASFNITNPLIDMHRIKYLATHLNYTKAAIDDGVRVGGYFVWAAFDTFEFRAGFSRNWGIIHVDFNNNLTRCTTVAGKWYKRFLNHVIPH</sequence>
<accession>A0AAQ3RU64</accession>
<reference evidence="3 4" key="1">
    <citation type="journal article" date="2023" name="Life. Sci Alliance">
        <title>Evolutionary insights into 3D genome organization and epigenetic landscape of Vigna mungo.</title>
        <authorList>
            <person name="Junaid A."/>
            <person name="Singh B."/>
            <person name="Bhatia S."/>
        </authorList>
    </citation>
    <scope>NUCLEOTIDE SEQUENCE [LARGE SCALE GENOMIC DNA]</scope>
    <source>
        <strain evidence="3">Urdbean</strain>
    </source>
</reference>
<dbReference type="Pfam" id="PF00232">
    <property type="entry name" value="Glyco_hydro_1"/>
    <property type="match status" value="1"/>
</dbReference>
<proteinExistence type="inferred from homology"/>
<keyword evidence="4" id="KW-1185">Reference proteome</keyword>
<dbReference type="GO" id="GO:0005975">
    <property type="term" value="P:carbohydrate metabolic process"/>
    <property type="evidence" value="ECO:0007669"/>
    <property type="project" value="InterPro"/>
</dbReference>
<evidence type="ECO:0000313" key="3">
    <source>
        <dbReference type="EMBL" id="WVZ06527.1"/>
    </source>
</evidence>
<dbReference type="InterPro" id="IPR017853">
    <property type="entry name" value="GH"/>
</dbReference>
<dbReference type="InterPro" id="IPR001360">
    <property type="entry name" value="Glyco_hydro_1"/>
</dbReference>
<gene>
    <name evidence="3" type="ORF">V8G54_019873</name>
</gene>
<protein>
    <submittedName>
        <fullName evidence="3">Uncharacterized protein</fullName>
    </submittedName>
</protein>
<organism evidence="3 4">
    <name type="scientific">Vigna mungo</name>
    <name type="common">Black gram</name>
    <name type="synonym">Phaseolus mungo</name>
    <dbReference type="NCBI Taxonomy" id="3915"/>
    <lineage>
        <taxon>Eukaryota</taxon>
        <taxon>Viridiplantae</taxon>
        <taxon>Streptophyta</taxon>
        <taxon>Embryophyta</taxon>
        <taxon>Tracheophyta</taxon>
        <taxon>Spermatophyta</taxon>
        <taxon>Magnoliopsida</taxon>
        <taxon>eudicotyledons</taxon>
        <taxon>Gunneridae</taxon>
        <taxon>Pentapetalae</taxon>
        <taxon>rosids</taxon>
        <taxon>fabids</taxon>
        <taxon>Fabales</taxon>
        <taxon>Fabaceae</taxon>
        <taxon>Papilionoideae</taxon>
        <taxon>50 kb inversion clade</taxon>
        <taxon>NPAAA clade</taxon>
        <taxon>indigoferoid/millettioid clade</taxon>
        <taxon>Phaseoleae</taxon>
        <taxon>Vigna</taxon>
    </lineage>
</organism>
<dbReference type="Proteomes" id="UP001374535">
    <property type="component" value="Chromosome 6"/>
</dbReference>
<dbReference type="AlphaFoldDB" id="A0AAQ3RU64"/>
<dbReference type="SUPFAM" id="SSF51445">
    <property type="entry name" value="(Trans)glycosidases"/>
    <property type="match status" value="1"/>
</dbReference>
<name>A0AAQ3RU64_VIGMU</name>
<evidence type="ECO:0000256" key="2">
    <source>
        <dbReference type="RuleBase" id="RU003690"/>
    </source>
</evidence>
<evidence type="ECO:0000256" key="1">
    <source>
        <dbReference type="ARBA" id="ARBA00010838"/>
    </source>
</evidence>
<dbReference type="GO" id="GO:0008422">
    <property type="term" value="F:beta-glucosidase activity"/>
    <property type="evidence" value="ECO:0007669"/>
    <property type="project" value="TreeGrafter"/>
</dbReference>
<dbReference type="PANTHER" id="PTHR10353">
    <property type="entry name" value="GLYCOSYL HYDROLASE"/>
    <property type="match status" value="1"/>
</dbReference>
<evidence type="ECO:0000313" key="4">
    <source>
        <dbReference type="Proteomes" id="UP001374535"/>
    </source>
</evidence>
<dbReference type="PANTHER" id="PTHR10353:SF154">
    <property type="entry name" value="BETA-GLUCOSIDASE 9-RELATED"/>
    <property type="match status" value="1"/>
</dbReference>
<comment type="similarity">
    <text evidence="1 2">Belongs to the glycosyl hydrolase 1 family.</text>
</comment>
<dbReference type="EMBL" id="CP144695">
    <property type="protein sequence ID" value="WVZ06527.1"/>
    <property type="molecule type" value="Genomic_DNA"/>
</dbReference>
<dbReference type="Gene3D" id="3.20.20.80">
    <property type="entry name" value="Glycosidases"/>
    <property type="match status" value="1"/>
</dbReference>